<dbReference type="Proteomes" id="UP000291084">
    <property type="component" value="Chromosome 4"/>
</dbReference>
<name>A0A0S3RWQ7_PHAAN</name>
<gene>
    <name evidence="1" type="primary">Vigan.04G253100</name>
    <name evidence="1" type="ORF">VIGAN_04253100</name>
</gene>
<dbReference type="AlphaFoldDB" id="A0A0S3RWQ7"/>
<dbReference type="EMBL" id="AP015037">
    <property type="protein sequence ID" value="BAT85040.1"/>
    <property type="molecule type" value="Genomic_DNA"/>
</dbReference>
<accession>A0A0S3RWQ7</accession>
<reference evidence="1 2" key="1">
    <citation type="journal article" date="2015" name="Sci. Rep.">
        <title>The power of single molecule real-time sequencing technology in the de novo assembly of a eukaryotic genome.</title>
        <authorList>
            <person name="Sakai H."/>
            <person name="Naito K."/>
            <person name="Ogiso-Tanaka E."/>
            <person name="Takahashi Y."/>
            <person name="Iseki K."/>
            <person name="Muto C."/>
            <person name="Satou K."/>
            <person name="Teruya K."/>
            <person name="Shiroma A."/>
            <person name="Shimoji M."/>
            <person name="Hirano T."/>
            <person name="Itoh T."/>
            <person name="Kaga A."/>
            <person name="Tomooka N."/>
        </authorList>
    </citation>
    <scope>NUCLEOTIDE SEQUENCE [LARGE SCALE GENOMIC DNA]</scope>
    <source>
        <strain evidence="2">cv. Shumari</strain>
    </source>
</reference>
<keyword evidence="2" id="KW-1185">Reference proteome</keyword>
<evidence type="ECO:0000313" key="2">
    <source>
        <dbReference type="Proteomes" id="UP000291084"/>
    </source>
</evidence>
<organism evidence="1 2">
    <name type="scientific">Vigna angularis var. angularis</name>
    <dbReference type="NCBI Taxonomy" id="157739"/>
    <lineage>
        <taxon>Eukaryota</taxon>
        <taxon>Viridiplantae</taxon>
        <taxon>Streptophyta</taxon>
        <taxon>Embryophyta</taxon>
        <taxon>Tracheophyta</taxon>
        <taxon>Spermatophyta</taxon>
        <taxon>Magnoliopsida</taxon>
        <taxon>eudicotyledons</taxon>
        <taxon>Gunneridae</taxon>
        <taxon>Pentapetalae</taxon>
        <taxon>rosids</taxon>
        <taxon>fabids</taxon>
        <taxon>Fabales</taxon>
        <taxon>Fabaceae</taxon>
        <taxon>Papilionoideae</taxon>
        <taxon>50 kb inversion clade</taxon>
        <taxon>NPAAA clade</taxon>
        <taxon>indigoferoid/millettioid clade</taxon>
        <taxon>Phaseoleae</taxon>
        <taxon>Vigna</taxon>
    </lineage>
</organism>
<sequence>MASLQTSFYQTSMHFHRSHLRHICLALKFPTFGNLFFSGKCCYLFSSACPLVRVFSYMYIFQLTLHYKHALV</sequence>
<proteinExistence type="predicted"/>
<evidence type="ECO:0000313" key="1">
    <source>
        <dbReference type="EMBL" id="BAT85040.1"/>
    </source>
</evidence>
<protein>
    <submittedName>
        <fullName evidence="1">Uncharacterized protein</fullName>
    </submittedName>
</protein>